<evidence type="ECO:0000313" key="2">
    <source>
        <dbReference type="Proteomes" id="UP000324800"/>
    </source>
</evidence>
<dbReference type="Proteomes" id="UP000324800">
    <property type="component" value="Unassembled WGS sequence"/>
</dbReference>
<gene>
    <name evidence="1" type="ORF">EZS28_014776</name>
</gene>
<comment type="caution">
    <text evidence="1">The sequence shown here is derived from an EMBL/GenBank/DDBJ whole genome shotgun (WGS) entry which is preliminary data.</text>
</comment>
<sequence length="424" mass="50120">MQLTSHRLPFPGKNMEELLKIHKKKNIIKYIDTDDDYNICFWYNLTCVTMPDAKNVKIYRHKRIAEGKRLLFSFYGIPESNQLKFLKEYPGFNWNDANKVAEKYNININCYEYLQSKRSEDYVGEGFEDDDQKPKYQRLISYPDIQVDGRKPYNILLLNDDIGNQHIVYIIYVEKLIGLLICPICNNHAIYAKDENRHVKRKMDAHIKECMMKLGNPNKQVRLEKFSKPFAQHITSNQTYKYLLSHNRLQEYKPTQYYIIFLFNTVFQQEDDIKYPIIKPISVASAIKTKSGIKTCYFDCFQENFVDLWLDYLFQEVKLVKIDNCYPDEVPQRYEEPVVGFDSLKTSITLIFRNLRSKNYEIVDFVGQISSPKYFIVISTEKYLEIMKKQDQNANSAFAATTKAVAIRLKFIDAKNYLVDNIFL</sequence>
<name>A0A5J4W576_9EUKA</name>
<protein>
    <submittedName>
        <fullName evidence="1">Uncharacterized protein</fullName>
    </submittedName>
</protein>
<proteinExistence type="predicted"/>
<dbReference type="EMBL" id="SNRW01003489">
    <property type="protein sequence ID" value="KAA6389693.1"/>
    <property type="molecule type" value="Genomic_DNA"/>
</dbReference>
<evidence type="ECO:0000313" key="1">
    <source>
        <dbReference type="EMBL" id="KAA6389693.1"/>
    </source>
</evidence>
<accession>A0A5J4W576</accession>
<organism evidence="1 2">
    <name type="scientific">Streblomastix strix</name>
    <dbReference type="NCBI Taxonomy" id="222440"/>
    <lineage>
        <taxon>Eukaryota</taxon>
        <taxon>Metamonada</taxon>
        <taxon>Preaxostyla</taxon>
        <taxon>Oxymonadida</taxon>
        <taxon>Streblomastigidae</taxon>
        <taxon>Streblomastix</taxon>
    </lineage>
</organism>
<reference evidence="1 2" key="1">
    <citation type="submission" date="2019-03" db="EMBL/GenBank/DDBJ databases">
        <title>Single cell metagenomics reveals metabolic interactions within the superorganism composed of flagellate Streblomastix strix and complex community of Bacteroidetes bacteria on its surface.</title>
        <authorList>
            <person name="Treitli S.C."/>
            <person name="Kolisko M."/>
            <person name="Husnik F."/>
            <person name="Keeling P."/>
            <person name="Hampl V."/>
        </authorList>
    </citation>
    <scope>NUCLEOTIDE SEQUENCE [LARGE SCALE GENOMIC DNA]</scope>
    <source>
        <strain evidence="1">ST1C</strain>
    </source>
</reference>
<dbReference type="AlphaFoldDB" id="A0A5J4W576"/>